<keyword evidence="2" id="KW-0067">ATP-binding</keyword>
<dbReference type="RefSeq" id="WP_349803381.1">
    <property type="nucleotide sequence ID" value="NZ_JBEGDP010000001.1"/>
</dbReference>
<comment type="caution">
    <text evidence="4">The sequence shown here is derived from an EMBL/GenBank/DDBJ whole genome shotgun (WGS) entry which is preliminary data.</text>
</comment>
<evidence type="ECO:0000256" key="1">
    <source>
        <dbReference type="ARBA" id="ARBA00022741"/>
    </source>
</evidence>
<dbReference type="Pfam" id="PF13604">
    <property type="entry name" value="AAA_30"/>
    <property type="match status" value="1"/>
</dbReference>
<evidence type="ECO:0000313" key="4">
    <source>
        <dbReference type="EMBL" id="MEQ7845681.1"/>
    </source>
</evidence>
<protein>
    <submittedName>
        <fullName evidence="4">AAA family ATPase</fullName>
    </submittedName>
</protein>
<dbReference type="EMBL" id="JBEGDP010000001">
    <property type="protein sequence ID" value="MEQ7845681.1"/>
    <property type="molecule type" value="Genomic_DNA"/>
</dbReference>
<keyword evidence="1" id="KW-0547">Nucleotide-binding</keyword>
<name>A0ABV1NT53_9ACTN</name>
<dbReference type="CDD" id="cd18809">
    <property type="entry name" value="SF1_C_RecD"/>
    <property type="match status" value="1"/>
</dbReference>
<dbReference type="SUPFAM" id="SSF52540">
    <property type="entry name" value="P-loop containing nucleoside triphosphate hydrolases"/>
    <property type="match status" value="2"/>
</dbReference>
<sequence>MADLTAMWRGRAAHNVGEDATTWARRLTTNPPRRLLRADDIPLDMIEAVGRDVVSAVGEKRATWRRANLHAEASRQTIGWRFTTTTDREAVTSLVVDAAERGSLPLTQPELATTPETLLRNDGTSPFRPKHSVVFSSEQLLAAEDRLLQRAAGVGGPTVDIEIVDALADQPVNDHRLSPEQAQAIAKVAVSGRQVDLLIGPAGAGKTTAMRALHRAWIQQHGRGSVVGLAPSAAAAQVLADDLGIACENTAKWLYEHQRGGSCFQRGQLVIIDEATLAGTFSLDRITNHAAEAGAKVLLVGDWAQLQSVEAGGAFAMLADVRDDAPELVDIHRFTQAWEKAASLDLRYGHPEAVDAYLIHERVTDGATEAMIDAAYQAWRDDTDAGKASVLVTDNGKAVVELNARARADRIAAGKIPAGPEVPLFDGTRASVGDWVITRKNDRRLRTLRSGWVRNGDRWTVTDVRDDGSLVVRRQARKRGGALVLPADYVAEQVDLGYAVTAHRAQGLTVDTAHVVVSDTTTRENLYVAMTRGREHNHAYVIADTADDNHGARDGEGATAKSVLLGVLTNSGAEVSAHQMIKSEQDAWTSIAQLAAEYETIAAAAQRDRWAMLIRSCSQTPEEADAAIESEAFGPLAAELRRAEANGHDVERLLPAAAARYGLDDAEDVAAVLRHRLGFATKPARTGRGRRPSKLIVGLIPEALGPMAPDMRQALDERRNLIEQRARSLADEAIRGKAPWMRALGPRPADRASRARWDDAAITAAAYRDRYGIEGRTLLGPKPATDSQCLDRARALAALRRAESEAAVVTRSDPVPAIRL</sequence>
<evidence type="ECO:0000256" key="2">
    <source>
        <dbReference type="ARBA" id="ARBA00022840"/>
    </source>
</evidence>
<dbReference type="PANTHER" id="PTHR43788">
    <property type="entry name" value="DNA2/NAM7 HELICASE FAMILY MEMBER"/>
    <property type="match status" value="1"/>
</dbReference>
<dbReference type="SMART" id="SM00382">
    <property type="entry name" value="AAA"/>
    <property type="match status" value="1"/>
</dbReference>
<dbReference type="Gene3D" id="2.30.30.940">
    <property type="match status" value="1"/>
</dbReference>
<dbReference type="InterPro" id="IPR003593">
    <property type="entry name" value="AAA+_ATPase"/>
</dbReference>
<evidence type="ECO:0000259" key="3">
    <source>
        <dbReference type="SMART" id="SM00382"/>
    </source>
</evidence>
<feature type="domain" description="AAA+ ATPase" evidence="3">
    <location>
        <begin position="192"/>
        <end position="418"/>
    </location>
</feature>
<dbReference type="InterPro" id="IPR027417">
    <property type="entry name" value="P-loop_NTPase"/>
</dbReference>
<evidence type="ECO:0000313" key="5">
    <source>
        <dbReference type="Proteomes" id="UP001482520"/>
    </source>
</evidence>
<dbReference type="PANTHER" id="PTHR43788:SF6">
    <property type="entry name" value="DNA HELICASE B"/>
    <property type="match status" value="1"/>
</dbReference>
<dbReference type="Proteomes" id="UP001482520">
    <property type="component" value="Unassembled WGS sequence"/>
</dbReference>
<dbReference type="InterPro" id="IPR050534">
    <property type="entry name" value="Coronavir_polyprotein_1ab"/>
</dbReference>
<organism evidence="4 5">
    <name type="scientific">Nocardioides kribbensis</name>
    <dbReference type="NCBI Taxonomy" id="305517"/>
    <lineage>
        <taxon>Bacteria</taxon>
        <taxon>Bacillati</taxon>
        <taxon>Actinomycetota</taxon>
        <taxon>Actinomycetes</taxon>
        <taxon>Propionibacteriales</taxon>
        <taxon>Nocardioidaceae</taxon>
        <taxon>Nocardioides</taxon>
    </lineage>
</organism>
<accession>A0ABV1NT53</accession>
<proteinExistence type="predicted"/>
<gene>
    <name evidence="4" type="ORF">V6R90_00215</name>
</gene>
<dbReference type="Gene3D" id="3.40.50.300">
    <property type="entry name" value="P-loop containing nucleotide triphosphate hydrolases"/>
    <property type="match status" value="2"/>
</dbReference>
<reference evidence="4 5" key="1">
    <citation type="submission" date="2024-02" db="EMBL/GenBank/DDBJ databases">
        <title>Full genome sequence of Nocardioides kribbensis.</title>
        <authorList>
            <person name="Poletto B.L."/>
            <person name="Silva G."/>
            <person name="Galante D."/>
            <person name="Campos K.R."/>
            <person name="Santos M.B.N."/>
            <person name="Sacchi C.T."/>
        </authorList>
    </citation>
    <scope>NUCLEOTIDE SEQUENCE [LARGE SCALE GENOMIC DNA]</scope>
    <source>
        <strain evidence="4 5">O4R</strain>
    </source>
</reference>
<keyword evidence="5" id="KW-1185">Reference proteome</keyword>